<keyword evidence="3" id="KW-1185">Reference proteome</keyword>
<dbReference type="Gene3D" id="3.90.176.10">
    <property type="entry name" value="Toxin ADP-ribosyltransferase, Chain A, domain 1"/>
    <property type="match status" value="1"/>
</dbReference>
<protein>
    <recommendedName>
        <fullName evidence="5">NAD(+)--protein-arginine ADP-ribosyltransferase</fullName>
    </recommendedName>
</protein>
<evidence type="ECO:0000313" key="3">
    <source>
        <dbReference type="Proteomes" id="UP000663832"/>
    </source>
</evidence>
<evidence type="ECO:0008006" key="5">
    <source>
        <dbReference type="Google" id="ProtNLM"/>
    </source>
</evidence>
<evidence type="ECO:0000313" key="2">
    <source>
        <dbReference type="EMBL" id="CAF1651439.1"/>
    </source>
</evidence>
<evidence type="ECO:0000313" key="1">
    <source>
        <dbReference type="EMBL" id="CAF1524731.1"/>
    </source>
</evidence>
<proteinExistence type="predicted"/>
<dbReference type="SUPFAM" id="SSF56399">
    <property type="entry name" value="ADP-ribosylation"/>
    <property type="match status" value="1"/>
</dbReference>
<dbReference type="Proteomes" id="UP000663832">
    <property type="component" value="Unassembled WGS sequence"/>
</dbReference>
<evidence type="ECO:0000313" key="4">
    <source>
        <dbReference type="Proteomes" id="UP000663877"/>
    </source>
</evidence>
<organism evidence="1 4">
    <name type="scientific">Adineta steineri</name>
    <dbReference type="NCBI Taxonomy" id="433720"/>
    <lineage>
        <taxon>Eukaryota</taxon>
        <taxon>Metazoa</taxon>
        <taxon>Spiralia</taxon>
        <taxon>Gnathifera</taxon>
        <taxon>Rotifera</taxon>
        <taxon>Eurotatoria</taxon>
        <taxon>Bdelloidea</taxon>
        <taxon>Adinetida</taxon>
        <taxon>Adinetidae</taxon>
        <taxon>Adineta</taxon>
    </lineage>
</organism>
<dbReference type="EMBL" id="CAJNOM010003993">
    <property type="protein sequence ID" value="CAF1651439.1"/>
    <property type="molecule type" value="Genomic_DNA"/>
</dbReference>
<dbReference type="EMBL" id="CAJNOI010003629">
    <property type="protein sequence ID" value="CAF1524731.1"/>
    <property type="molecule type" value="Genomic_DNA"/>
</dbReference>
<dbReference type="AlphaFoldDB" id="A0A815UX21"/>
<accession>A0A815UX21</accession>
<reference evidence="1" key="1">
    <citation type="submission" date="2021-02" db="EMBL/GenBank/DDBJ databases">
        <authorList>
            <person name="Nowell W R."/>
        </authorList>
    </citation>
    <scope>NUCLEOTIDE SEQUENCE</scope>
</reference>
<sequence>DINVSFKRLPPVYGFRSEKLVPLEKALEPITSEIDELPYYIRTAKKYCHFPSEHGLSNDESAAIYIYTMEWGDNTLYRILNKALRSEDRQALKIWFPYLKLFDAALNKLPPVKEVVWRGIPLEIGKSFTKNQIVAWWSVNSSVNGKKVSGYTEYENEDEILLRMGSQFRVKSDCLEESKDSQVVHLIEVNNDDDNDQPSASSINNVSSVATLSHKHISSTLYL</sequence>
<gene>
    <name evidence="1" type="ORF">BJG266_LOCUS44504</name>
    <name evidence="2" type="ORF">QVE165_LOCUS61475</name>
</gene>
<name>A0A815UX21_9BILA</name>
<comment type="caution">
    <text evidence="1">The sequence shown here is derived from an EMBL/GenBank/DDBJ whole genome shotgun (WGS) entry which is preliminary data.</text>
</comment>
<dbReference type="OrthoDB" id="423533at2759"/>
<feature type="non-terminal residue" evidence="1">
    <location>
        <position position="1"/>
    </location>
</feature>
<dbReference type="Proteomes" id="UP000663877">
    <property type="component" value="Unassembled WGS sequence"/>
</dbReference>